<comment type="caution">
    <text evidence="9">The sequence shown here is derived from an EMBL/GenBank/DDBJ whole genome shotgun (WGS) entry which is preliminary data.</text>
</comment>
<evidence type="ECO:0000313" key="9">
    <source>
        <dbReference type="EMBL" id="KAJ2689100.1"/>
    </source>
</evidence>
<evidence type="ECO:0000256" key="3">
    <source>
        <dbReference type="ARBA" id="ARBA00022448"/>
    </source>
</evidence>
<dbReference type="InterPro" id="IPR016024">
    <property type="entry name" value="ARM-type_fold"/>
</dbReference>
<protein>
    <recommendedName>
        <fullName evidence="8">Importin N-terminal domain-containing protein</fullName>
    </recommendedName>
</protein>
<evidence type="ECO:0000256" key="5">
    <source>
        <dbReference type="ARBA" id="ARBA00022737"/>
    </source>
</evidence>
<evidence type="ECO:0000313" key="10">
    <source>
        <dbReference type="Proteomes" id="UP001151516"/>
    </source>
</evidence>
<dbReference type="InterPro" id="IPR011989">
    <property type="entry name" value="ARM-like"/>
</dbReference>
<reference evidence="9" key="1">
    <citation type="submission" date="2022-07" db="EMBL/GenBank/DDBJ databases">
        <title>Phylogenomic reconstructions and comparative analyses of Kickxellomycotina fungi.</title>
        <authorList>
            <person name="Reynolds N.K."/>
            <person name="Stajich J.E."/>
            <person name="Barry K."/>
            <person name="Grigoriev I.V."/>
            <person name="Crous P."/>
            <person name="Smith M.E."/>
        </authorList>
    </citation>
    <scope>NUCLEOTIDE SEQUENCE</scope>
    <source>
        <strain evidence="9">CBS 109367</strain>
    </source>
</reference>
<evidence type="ECO:0000256" key="2">
    <source>
        <dbReference type="ARBA" id="ARBA00004496"/>
    </source>
</evidence>
<dbReference type="SUPFAM" id="SSF48371">
    <property type="entry name" value="ARM repeat"/>
    <property type="match status" value="2"/>
</dbReference>
<keyword evidence="4" id="KW-0963">Cytoplasm</keyword>
<evidence type="ECO:0000256" key="6">
    <source>
        <dbReference type="ARBA" id="ARBA00022927"/>
    </source>
</evidence>
<gene>
    <name evidence="9" type="ORF">IWW39_001739</name>
</gene>
<proteinExistence type="predicted"/>
<dbReference type="Gene3D" id="1.25.10.10">
    <property type="entry name" value="Leucine-rich Repeat Variant"/>
    <property type="match status" value="1"/>
</dbReference>
<comment type="subcellular location">
    <subcellularLocation>
        <location evidence="2">Cytoplasm</location>
    </subcellularLocation>
    <subcellularLocation>
        <location evidence="1">Nucleus</location>
    </subcellularLocation>
</comment>
<dbReference type="InterPro" id="IPR040122">
    <property type="entry name" value="Importin_beta"/>
</dbReference>
<dbReference type="InterPro" id="IPR001494">
    <property type="entry name" value="Importin-beta_N"/>
</dbReference>
<dbReference type="OrthoDB" id="7862313at2759"/>
<dbReference type="Pfam" id="PF25574">
    <property type="entry name" value="TPR_IMB1"/>
    <property type="match status" value="1"/>
</dbReference>
<dbReference type="EMBL" id="JANBTX010000032">
    <property type="protein sequence ID" value="KAJ2689100.1"/>
    <property type="molecule type" value="Genomic_DNA"/>
</dbReference>
<dbReference type="InterPro" id="IPR057672">
    <property type="entry name" value="TPR_IPO4/5"/>
</dbReference>
<keyword evidence="3" id="KW-0813">Transport</keyword>
<keyword evidence="5" id="KW-0677">Repeat</keyword>
<keyword evidence="7" id="KW-0539">Nucleus</keyword>
<dbReference type="GO" id="GO:0005737">
    <property type="term" value="C:cytoplasm"/>
    <property type="evidence" value="ECO:0007669"/>
    <property type="project" value="UniProtKB-SubCell"/>
</dbReference>
<sequence length="1037" mass="114210">MPAFLLISQFASSLQELLQKLAFASDTETIKAVTGTLNQQYYCNAACVPALLAISAENQQWQIRQLAAVELRKRITTFWEDIDGNTQQQIREMILKAIVDETNDLTRHGLARVISTIAKSDIPNKKWEDLIQFLYRCCQSATATHREIGVYVLDSLFETIADTMGAHLQHLFELFAVLINDPESLTVQVTTLEALGKVAEFIEPEDRVGVATFQGLVPAMVQVLQKCLATDNEDSASRCFEVFNTLLILEAPLLNRHFGELIEFSINVGSNGELDDNLRIMALNFLVWTATYKRGRLQKLKIVKPLIEKMMPITALEDPEDVDDDSPSRVALRVLNVLSTSLPPQHVFPTVISHVLQYMQSTDPMFRKGAMLSLAIIIEGCVDYTREQAGDIVTLICAGMSDSDTRVRRASCMALGCIADELDDEVACYHEKLMPLIFSLMSDSNEATVKYALNALDCILESLGANIAIYLPQLMERLVVLLDTGAMDVKPIALSAIGSAAHSSGEGFAPYFGEVIARIKRAMALTGDDDTLALRGVATDTAGAIAEAAGREAFRPHLEETMRLAIEGMDIASSGMRESGYCYFGVMSRVFEAEFSQYIGYIAPHLLDTLRMDETAAFEQDIDDGSEDMENTDDDDDEDSPFKVNTAVADEKEVAADAAGELFASTGAGFLPYVEDIAKELVNLLEHYSETVRKSAIVSLFTFIRTFHKIAMPEPWKAGVPVRVPINDNTAAMIKLVLPAVLEMWKDEDDKMVVTQICVELRSIMKDVGPAVTVDYAQDISNNLLEIFEKKALCQTADYDDEDDEEQDEDELAELDSLLIGATADCVAEFAEVFGDAFETILDTFLPHITGYMKPSFAVSERAMAVGCLAEITKNMGPGITKYAEALFPMFMTALADEHAEVRSNGAFGVGALIESATIDASPYFGDVLKALYPLIKRSDNPNNVKDNAAGCVARLILENADAVPLSDVLPAWIGALPIRGDHLEDLPVYDAICYLLKNKRADVEPFLPMLMPVLKQAMESTDTLFSDESRQYLASL</sequence>
<dbReference type="SMART" id="SM00913">
    <property type="entry name" value="IBN_N"/>
    <property type="match status" value="1"/>
</dbReference>
<feature type="domain" description="Importin N-terminal" evidence="8">
    <location>
        <begin position="62"/>
        <end position="100"/>
    </location>
</feature>
<accession>A0A9W8GPD1</accession>
<dbReference type="AlphaFoldDB" id="A0A9W8GPD1"/>
<dbReference type="Proteomes" id="UP001151516">
    <property type="component" value="Unassembled WGS sequence"/>
</dbReference>
<dbReference type="PROSITE" id="PS50166">
    <property type="entry name" value="IMPORTIN_B_NT"/>
    <property type="match status" value="1"/>
</dbReference>
<evidence type="ECO:0000256" key="4">
    <source>
        <dbReference type="ARBA" id="ARBA00022490"/>
    </source>
</evidence>
<dbReference type="Pfam" id="PF25780">
    <property type="entry name" value="TPR_IPO5"/>
    <property type="match status" value="1"/>
</dbReference>
<dbReference type="GO" id="GO:0031267">
    <property type="term" value="F:small GTPase binding"/>
    <property type="evidence" value="ECO:0007669"/>
    <property type="project" value="InterPro"/>
</dbReference>
<dbReference type="GO" id="GO:0006606">
    <property type="term" value="P:protein import into nucleus"/>
    <property type="evidence" value="ECO:0007669"/>
    <property type="project" value="InterPro"/>
</dbReference>
<organism evidence="9 10">
    <name type="scientific">Coemansia spiralis</name>
    <dbReference type="NCBI Taxonomy" id="417178"/>
    <lineage>
        <taxon>Eukaryota</taxon>
        <taxon>Fungi</taxon>
        <taxon>Fungi incertae sedis</taxon>
        <taxon>Zoopagomycota</taxon>
        <taxon>Kickxellomycotina</taxon>
        <taxon>Kickxellomycetes</taxon>
        <taxon>Kickxellales</taxon>
        <taxon>Kickxellaceae</taxon>
        <taxon>Coemansia</taxon>
    </lineage>
</organism>
<dbReference type="Pfam" id="PF03810">
    <property type="entry name" value="IBN_N"/>
    <property type="match status" value="1"/>
</dbReference>
<dbReference type="InterPro" id="IPR058584">
    <property type="entry name" value="IMB1_TNPO1-like_TPR"/>
</dbReference>
<evidence type="ECO:0000256" key="7">
    <source>
        <dbReference type="ARBA" id="ARBA00023242"/>
    </source>
</evidence>
<name>A0A9W8GPD1_9FUNG</name>
<evidence type="ECO:0000256" key="1">
    <source>
        <dbReference type="ARBA" id="ARBA00004123"/>
    </source>
</evidence>
<keyword evidence="6" id="KW-0653">Protein transport</keyword>
<evidence type="ECO:0000259" key="8">
    <source>
        <dbReference type="PROSITE" id="PS50166"/>
    </source>
</evidence>
<keyword evidence="10" id="KW-1185">Reference proteome</keyword>
<dbReference type="PANTHER" id="PTHR10527">
    <property type="entry name" value="IMPORTIN BETA"/>
    <property type="match status" value="1"/>
</dbReference>